<keyword evidence="3" id="KW-1185">Reference proteome</keyword>
<evidence type="ECO:0000313" key="2">
    <source>
        <dbReference type="EMBL" id="KAH0531368.1"/>
    </source>
</evidence>
<sequence>MTRKPTPRKRLLGTRLARRIDSPSPPRGSDSDNLQQRSRFASAPLAQTTPFDYIRWAVSVEARLAGHWLSGVQQRSFS</sequence>
<accession>A0A9P8KWV6</accession>
<dbReference type="Proteomes" id="UP000826573">
    <property type="component" value="Unassembled WGS sequence"/>
</dbReference>
<dbReference type="EMBL" id="JAIMJC010000001">
    <property type="protein sequence ID" value="KAH0531368.1"/>
    <property type="molecule type" value="Genomic_DNA"/>
</dbReference>
<gene>
    <name evidence="2" type="ORF">TsFJ059_000208</name>
</gene>
<organism evidence="2 3">
    <name type="scientific">Trichoderma semiorbis</name>
    <dbReference type="NCBI Taxonomy" id="1491008"/>
    <lineage>
        <taxon>Eukaryota</taxon>
        <taxon>Fungi</taxon>
        <taxon>Dikarya</taxon>
        <taxon>Ascomycota</taxon>
        <taxon>Pezizomycotina</taxon>
        <taxon>Sordariomycetes</taxon>
        <taxon>Hypocreomycetidae</taxon>
        <taxon>Hypocreales</taxon>
        <taxon>Hypocreaceae</taxon>
        <taxon>Trichoderma</taxon>
    </lineage>
</organism>
<dbReference type="AlphaFoldDB" id="A0A9P8KWV6"/>
<feature type="compositionally biased region" description="Polar residues" evidence="1">
    <location>
        <begin position="33"/>
        <end position="42"/>
    </location>
</feature>
<protein>
    <submittedName>
        <fullName evidence="2">Uncharacterized protein</fullName>
    </submittedName>
</protein>
<evidence type="ECO:0000256" key="1">
    <source>
        <dbReference type="SAM" id="MobiDB-lite"/>
    </source>
</evidence>
<feature type="region of interest" description="Disordered" evidence="1">
    <location>
        <begin position="1"/>
        <end position="42"/>
    </location>
</feature>
<evidence type="ECO:0000313" key="3">
    <source>
        <dbReference type="Proteomes" id="UP000826573"/>
    </source>
</evidence>
<reference evidence="2 3" key="1">
    <citation type="submission" date="2021-08" db="EMBL/GenBank/DDBJ databases">
        <title>The highly contiguous genome resource for Trichoderma semiorbis FJ059, a fungal antagonistic to plant pathogens.</title>
        <authorList>
            <person name="Liu T."/>
        </authorList>
    </citation>
    <scope>NUCLEOTIDE SEQUENCE [LARGE SCALE GENOMIC DNA]</scope>
    <source>
        <strain evidence="2 3">FJ059</strain>
    </source>
</reference>
<proteinExistence type="predicted"/>
<comment type="caution">
    <text evidence="2">The sequence shown here is derived from an EMBL/GenBank/DDBJ whole genome shotgun (WGS) entry which is preliminary data.</text>
</comment>
<feature type="compositionally biased region" description="Basic residues" evidence="1">
    <location>
        <begin position="1"/>
        <end position="12"/>
    </location>
</feature>
<name>A0A9P8KWV6_9HYPO</name>